<sequence length="859" mass="91357">MTDLALELGPLAWPAMTEPVPVKASAVVEGARVGVQGQATPQKADLAVQVDGLGLALARPYLADVLRAQPQGQVSTRAQVHWQAQPAQLNVNVEQATVSAFALGVAQPAGRPARARPAGAAAAPAGPGWRSLTVESTQIDVMARRAAVGSLVLDEPQIDVSRDARGRWMFEDWLVASPSSAPARAAKRPASAEPGWSWTLGRVAIKQGRVRYRDVVDGQPMALNVQQLDLALGGYAMDRREATPVSLSAALSSQRGPVGQLALQGQLGPVVGGVPQSLDATDVRARQLPLQILAPFIPALSQLDVHRADGSFTGKARYESTARGPRVSARGNILIEGVRADARPPTLADEAARQAWLREDHQLLSWRSLQIDGFTLAMAPGQRTRIDLAGSTLTDLFARLLVTPQGELSLEGLYGAPAEGAVPAAATSHAEQRGKVTVAEVQRPEGPGAQASTDRPLVNLGPTRMVNGRIAFTDQFVQPNYSANLSRLTGRLGAFSSESQDGQPQMAELELQGLAQETAELLIEGKLNPLAQPLMLDIHGKVNDLDLPPLSPYSVKYAGYGIERGKLNVDVNYVINADGRLTATNKIVLRQLAFGDRVDGGGSLPVKLAVALLADRNGVINVDLPVSGSINDPQFSIAGLVWRALGNLIVRAVTSPFTLLSSAFGGGAGTPQSSAIDFTPGAKWLEAPARQNLDKVAQAMRDKPQLQLTLVGLANRDAEAVEFQRVELAKRVEATARGDAPPPGDEASRVWMPPTLLTGAAYEDALRTLYRRSNVDKPRNFIGMARTLPVADMEKLLMADIPASPAVLQQVAAERAMAVRAYLLAQGVPASRLFLGASRNVEQGAEHWQPRVELQLGVN</sequence>
<organism evidence="1 2">
    <name type="scientific">Paracidovorax wautersii</name>
    <dbReference type="NCBI Taxonomy" id="1177982"/>
    <lineage>
        <taxon>Bacteria</taxon>
        <taxon>Pseudomonadati</taxon>
        <taxon>Pseudomonadota</taxon>
        <taxon>Betaproteobacteria</taxon>
        <taxon>Burkholderiales</taxon>
        <taxon>Comamonadaceae</taxon>
        <taxon>Paracidovorax</taxon>
    </lineage>
</organism>
<dbReference type="GO" id="GO:0005886">
    <property type="term" value="C:plasma membrane"/>
    <property type="evidence" value="ECO:0007669"/>
    <property type="project" value="TreeGrafter"/>
</dbReference>
<dbReference type="InterPro" id="IPR036737">
    <property type="entry name" value="OmpA-like_sf"/>
</dbReference>
<dbReference type="Gene3D" id="3.30.1330.60">
    <property type="entry name" value="OmpA-like domain"/>
    <property type="match status" value="1"/>
</dbReference>
<evidence type="ECO:0008006" key="3">
    <source>
        <dbReference type="Google" id="ProtNLM"/>
    </source>
</evidence>
<dbReference type="Proteomes" id="UP000461670">
    <property type="component" value="Unassembled WGS sequence"/>
</dbReference>
<reference evidence="2" key="1">
    <citation type="journal article" date="2020" name="MBio">
        <title>Horizontal gene transfer to a defensive symbiont with a reduced genome amongst a multipartite beetle microbiome.</title>
        <authorList>
            <person name="Waterworth S.C."/>
            <person name="Florez L.V."/>
            <person name="Rees E.R."/>
            <person name="Hertweck C."/>
            <person name="Kaltenpoth M."/>
            <person name="Kwan J.C."/>
        </authorList>
    </citation>
    <scope>NUCLEOTIDE SEQUENCE [LARGE SCALE GENOMIC DNA]</scope>
</reference>
<gene>
    <name evidence="1" type="ORF">GAK30_02990</name>
</gene>
<accession>A0A7V8FLY7</accession>
<dbReference type="AlphaFoldDB" id="A0A7V8FLY7"/>
<evidence type="ECO:0000313" key="1">
    <source>
        <dbReference type="EMBL" id="KAF1019672.1"/>
    </source>
</evidence>
<dbReference type="Pfam" id="PF05359">
    <property type="entry name" value="DUF748"/>
    <property type="match status" value="1"/>
</dbReference>
<dbReference type="EMBL" id="WNDQ01000050">
    <property type="protein sequence ID" value="KAF1019672.1"/>
    <property type="molecule type" value="Genomic_DNA"/>
</dbReference>
<evidence type="ECO:0000313" key="2">
    <source>
        <dbReference type="Proteomes" id="UP000461670"/>
    </source>
</evidence>
<dbReference type="GO" id="GO:0090313">
    <property type="term" value="P:regulation of protein targeting to membrane"/>
    <property type="evidence" value="ECO:0007669"/>
    <property type="project" value="TreeGrafter"/>
</dbReference>
<protein>
    <recommendedName>
        <fullName evidence="3">OmpA family protein</fullName>
    </recommendedName>
</protein>
<dbReference type="PANTHER" id="PTHR30441">
    <property type="entry name" value="DUF748 DOMAIN-CONTAINING PROTEIN"/>
    <property type="match status" value="1"/>
</dbReference>
<dbReference type="PANTHER" id="PTHR30441:SF8">
    <property type="entry name" value="DUF748 DOMAIN-CONTAINING PROTEIN"/>
    <property type="match status" value="1"/>
</dbReference>
<proteinExistence type="predicted"/>
<comment type="caution">
    <text evidence="1">The sequence shown here is derived from an EMBL/GenBank/DDBJ whole genome shotgun (WGS) entry which is preliminary data.</text>
</comment>
<dbReference type="InterPro" id="IPR052894">
    <property type="entry name" value="AsmA-related"/>
</dbReference>
<name>A0A7V8FLY7_9BURK</name>
<dbReference type="InterPro" id="IPR008023">
    <property type="entry name" value="DUF748"/>
</dbReference>